<accession>A0A0B2VPR5</accession>
<comment type="caution">
    <text evidence="5">The sequence shown here is derived from an EMBL/GenBank/DDBJ whole genome shotgun (WGS) entry which is preliminary data.</text>
</comment>
<dbReference type="InterPro" id="IPR001155">
    <property type="entry name" value="OxRdtase_FMN_N"/>
</dbReference>
<feature type="compositionally biased region" description="Basic and acidic residues" evidence="3">
    <location>
        <begin position="890"/>
        <end position="905"/>
    </location>
</feature>
<dbReference type="InterPro" id="IPR051799">
    <property type="entry name" value="NADH_flavin_oxidoreductase"/>
</dbReference>
<feature type="compositionally biased region" description="Basic and acidic residues" evidence="3">
    <location>
        <begin position="796"/>
        <end position="818"/>
    </location>
</feature>
<feature type="region of interest" description="Disordered" evidence="3">
    <location>
        <begin position="1448"/>
        <end position="1479"/>
    </location>
</feature>
<dbReference type="InterPro" id="IPR013785">
    <property type="entry name" value="Aldolase_TIM"/>
</dbReference>
<feature type="compositionally biased region" description="Basic and acidic residues" evidence="3">
    <location>
        <begin position="855"/>
        <end position="876"/>
    </location>
</feature>
<dbReference type="GO" id="GO:0010181">
    <property type="term" value="F:FMN binding"/>
    <property type="evidence" value="ECO:0007669"/>
    <property type="project" value="InterPro"/>
</dbReference>
<name>A0A0B2VPR5_TOXCA</name>
<dbReference type="Proteomes" id="UP000031036">
    <property type="component" value="Unassembled WGS sequence"/>
</dbReference>
<feature type="compositionally biased region" description="Basic and acidic residues" evidence="3">
    <location>
        <begin position="1027"/>
        <end position="1036"/>
    </location>
</feature>
<reference evidence="5 6" key="1">
    <citation type="submission" date="2014-11" db="EMBL/GenBank/DDBJ databases">
        <title>Genetic blueprint of the zoonotic pathogen Toxocara canis.</title>
        <authorList>
            <person name="Zhu X.-Q."/>
            <person name="Korhonen P.K."/>
            <person name="Cai H."/>
            <person name="Young N.D."/>
            <person name="Nejsum P."/>
            <person name="von Samson-Himmelstjerna G."/>
            <person name="Boag P.R."/>
            <person name="Tan P."/>
            <person name="Li Q."/>
            <person name="Min J."/>
            <person name="Yang Y."/>
            <person name="Wang X."/>
            <person name="Fang X."/>
            <person name="Hall R.S."/>
            <person name="Hofmann A."/>
            <person name="Sternberg P.W."/>
            <person name="Jex A.R."/>
            <person name="Gasser R.B."/>
        </authorList>
    </citation>
    <scope>NUCLEOTIDE SEQUENCE [LARGE SCALE GENOMIC DNA]</scope>
    <source>
        <strain evidence="5">PN_DK_2014</strain>
    </source>
</reference>
<feature type="compositionally biased region" description="Basic and acidic residues" evidence="3">
    <location>
        <begin position="1253"/>
        <end position="1271"/>
    </location>
</feature>
<sequence length="1618" mass="177630">MLSSYSPTIPAVSDEEEIGKYGYIRLHFIMSNKCHMGELLSHRKAGLDIDSGDEKTTRKSNKMFSDGAQAQLSEPMARWESADADPSVLAQRLRFPYACNVVAPNRFMKSAMSEQMATYEQNDMTKSGIPTRELINLYEKFADGGFGIIITGAIMVNGKDLEAPGNVIIDKDLDSEERRAAFKEWTQTAKKNGSVFLAQLFHPGKKAANLPTKTNFDINSLTQVQINDLVEQYAYAATFAQECGFDGIEISCAYFFALGQFLTDGANTRSDEYGGSLENRSRILFRIIQAIRMRVRRPNSFAIGLKLFSGNFEPGYNEEEFSDFIRHVEKTGFDYIAITGGHYYLLKEMKTSKDSTEKHEHFYQAAVPAIKRNLTRTKLYMNGGFLTLADMCEAINDGWTMGVSLARPVAAEPGLPSKLLKGEVKGAVKSLIDPLDFTTSQQIAGTQLWQHGWFLPVMDASNPEHIEQYKKDLAAYEERKLAAEENNSEPIIGYPKMVLCAEESVEPTVNGFEASASEQPGEDITLDVDASKKSEEEQNEMTEEHIHRVVKKQLDSGDASADLHEKTIEDTVHTIIKKSSGDEHEGIEIIEETIEKVIKTEQVFAEPLHDFSTVDSSEAAQGELKEEAHEAGTEITEAPAVPEQQDSVPYGIDHEAGQDAGEAPVADLGVAEALEAERRVVEEVESKHDAVEEPQAKQDTNEAPPISDEMLHEAAHDKEEKLLDKLEQTAAEAPTSEEPLHEVAHDKDEDNLQKLEHGAVEAPTSEQPLSDAAHDKDENLLDKLEQTAVEAPTSEEPLHEIAHDKDEEDKLEKLEHGALEAPTSEEPLPEVAHDKDEGDLQNLEHGAFKTPTSEEPPHEVANDIKEDELQKLEHGAVEAPTSEQTQGGVAHEKGEDELQKPERGAVESPTSEGPLNGVVDDKAEDKLHKLFDDVAQKVEKLAHDVAQKVEGVQELIEEVAHEEEHDRLHESAANEAAEVTARTHDEVTSDKGHEEPDSYENRTPTCYLVFLKSERTEAEANEQPTADEERPKDKAESATQIIKEPVDISSELGDESKVEGLPDGVEEASVLVKEESLAAEKPTEGEKEAPNGREDEPTHIDETPIEEAHVMKEGGVTEASPGDKPGEMHADEEMPDAEGSKAPTEKEPISEVISGINSENEPIISGVTLDESRPEPEGAVNESNIEPQVIESVAKEDDVKIGGDHLDEVDNTQRSATDIIAETIPPVGTVIEEYAHIVTKVSDEYAPQSDQPTEAHEEFQDVRESFDEKLQPTEQVESEGATGGEASNHVGEMKETDLELEEAVSKISADVTHAALDQVSEDYHDVIHQPPSTTHATLFGSSAANEEPLELDHLERLEHSDELKSTEDSQTPAVAHEDALENQPSQNKHDDTTEEVTKATTTLTSGLTNGAPEQHDVKQHHEPAVSEKKSHGFGFITSALPDSVQSLFSSKKTKVSSPHDEPSGTAEREHTSQGNAIDEAFDKLDEAASEALHEAFDRIAHELPTKEAGAETPVETSKEVIGGLSPEHVPIVSGLVAGDEGSLGASHSNVGEQEVLSEKVDGSVMSKTDDANGSSHSSEYHRETRVVMETRNGKTHGYVFESSHDKKGLDEMDFEFIH</sequence>
<dbReference type="PANTHER" id="PTHR43656:SF5">
    <property type="entry name" value="NADH:FLAVIN OXIDOREDUCTASE_NADH OXIDASE N-TERMINAL DOMAIN-CONTAINING PROTEIN"/>
    <property type="match status" value="1"/>
</dbReference>
<feature type="compositionally biased region" description="Basic and acidic residues" evidence="3">
    <location>
        <begin position="961"/>
        <end position="972"/>
    </location>
</feature>
<gene>
    <name evidence="5" type="primary">baiH</name>
    <name evidence="5" type="ORF">Tcan_18767</name>
</gene>
<protein>
    <submittedName>
        <fullName evidence="5">NADH-dependent flavin oxidoreductase</fullName>
    </submittedName>
</protein>
<feature type="compositionally biased region" description="Basic and acidic residues" evidence="3">
    <location>
        <begin position="1413"/>
        <end position="1430"/>
    </location>
</feature>
<feature type="compositionally biased region" description="Basic and acidic residues" evidence="3">
    <location>
        <begin position="1387"/>
        <end position="1397"/>
    </location>
</feature>
<proteinExistence type="predicted"/>
<dbReference type="EMBL" id="JPKZ01001178">
    <property type="protein sequence ID" value="KHN83573.1"/>
    <property type="molecule type" value="Genomic_DNA"/>
</dbReference>
<feature type="region of interest" description="Disordered" evidence="3">
    <location>
        <begin position="1327"/>
        <end position="1432"/>
    </location>
</feature>
<feature type="compositionally biased region" description="Basic and acidic residues" evidence="3">
    <location>
        <begin position="1072"/>
        <end position="1112"/>
    </location>
</feature>
<evidence type="ECO:0000256" key="1">
    <source>
        <dbReference type="ARBA" id="ARBA00022630"/>
    </source>
</evidence>
<organism evidence="5 6">
    <name type="scientific">Toxocara canis</name>
    <name type="common">Canine roundworm</name>
    <dbReference type="NCBI Taxonomy" id="6265"/>
    <lineage>
        <taxon>Eukaryota</taxon>
        <taxon>Metazoa</taxon>
        <taxon>Ecdysozoa</taxon>
        <taxon>Nematoda</taxon>
        <taxon>Chromadorea</taxon>
        <taxon>Rhabditida</taxon>
        <taxon>Spirurina</taxon>
        <taxon>Ascaridomorpha</taxon>
        <taxon>Ascaridoidea</taxon>
        <taxon>Toxocaridae</taxon>
        <taxon>Toxocara</taxon>
    </lineage>
</organism>
<evidence type="ECO:0000256" key="2">
    <source>
        <dbReference type="ARBA" id="ARBA00023002"/>
    </source>
</evidence>
<feature type="compositionally biased region" description="Basic and acidic residues" evidence="3">
    <location>
        <begin position="1457"/>
        <end position="1471"/>
    </location>
</feature>
<feature type="region of interest" description="Disordered" evidence="3">
    <location>
        <begin position="1168"/>
        <end position="1187"/>
    </location>
</feature>
<dbReference type="Gene3D" id="3.20.20.70">
    <property type="entry name" value="Aldolase class I"/>
    <property type="match status" value="1"/>
</dbReference>
<feature type="compositionally biased region" description="Basic and acidic residues" evidence="3">
    <location>
        <begin position="680"/>
        <end position="700"/>
    </location>
</feature>
<keyword evidence="6" id="KW-1185">Reference proteome</keyword>
<feature type="region of interest" description="Disordered" evidence="3">
    <location>
        <begin position="609"/>
        <end position="657"/>
    </location>
</feature>
<keyword evidence="1" id="KW-0285">Flavoprotein</keyword>
<evidence type="ECO:0000313" key="5">
    <source>
        <dbReference type="EMBL" id="KHN83573.1"/>
    </source>
</evidence>
<dbReference type="SUPFAM" id="SSF51395">
    <property type="entry name" value="FMN-linked oxidoreductases"/>
    <property type="match status" value="1"/>
</dbReference>
<evidence type="ECO:0000313" key="6">
    <source>
        <dbReference type="Proteomes" id="UP000031036"/>
    </source>
</evidence>
<feature type="compositionally biased region" description="Basic and acidic residues" evidence="3">
    <location>
        <begin position="981"/>
        <end position="1000"/>
    </location>
</feature>
<dbReference type="Pfam" id="PF00724">
    <property type="entry name" value="Oxidored_FMN"/>
    <property type="match status" value="1"/>
</dbReference>
<feature type="compositionally biased region" description="Low complexity" evidence="3">
    <location>
        <begin position="1398"/>
        <end position="1411"/>
    </location>
</feature>
<feature type="region of interest" description="Disordered" evidence="3">
    <location>
        <begin position="961"/>
        <end position="1162"/>
    </location>
</feature>
<feature type="region of interest" description="Disordered" evidence="3">
    <location>
        <begin position="1243"/>
        <end position="1300"/>
    </location>
</feature>
<feature type="region of interest" description="Disordered" evidence="3">
    <location>
        <begin position="785"/>
        <end position="921"/>
    </location>
</feature>
<feature type="compositionally biased region" description="Polar residues" evidence="3">
    <location>
        <begin position="1330"/>
        <end position="1344"/>
    </location>
</feature>
<feature type="region of interest" description="Disordered" evidence="3">
    <location>
        <begin position="680"/>
        <end position="704"/>
    </location>
</feature>
<feature type="domain" description="NADH:flavin oxidoreductase/NADH oxidase N-terminal" evidence="4">
    <location>
        <begin position="105"/>
        <end position="422"/>
    </location>
</feature>
<feature type="region of interest" description="Disordered" evidence="3">
    <location>
        <begin position="1543"/>
        <end position="1586"/>
    </location>
</feature>
<dbReference type="GO" id="GO:0016491">
    <property type="term" value="F:oxidoreductase activity"/>
    <property type="evidence" value="ECO:0007669"/>
    <property type="project" value="UniProtKB-KW"/>
</dbReference>
<dbReference type="OrthoDB" id="5826360at2759"/>
<feature type="compositionally biased region" description="Basic and acidic residues" evidence="3">
    <location>
        <begin position="1350"/>
        <end position="1367"/>
    </location>
</feature>
<feature type="compositionally biased region" description="Basic and acidic residues" evidence="3">
    <location>
        <begin position="623"/>
        <end position="632"/>
    </location>
</feature>
<evidence type="ECO:0000256" key="3">
    <source>
        <dbReference type="SAM" id="MobiDB-lite"/>
    </source>
</evidence>
<keyword evidence="2" id="KW-0560">Oxidoreductase</keyword>
<dbReference type="OMA" id="RNETHEK"/>
<dbReference type="STRING" id="6265.A0A0B2VPR5"/>
<evidence type="ECO:0000259" key="4">
    <source>
        <dbReference type="Pfam" id="PF00724"/>
    </source>
</evidence>
<dbReference type="PANTHER" id="PTHR43656">
    <property type="entry name" value="BINDING OXIDOREDUCTASE, PUTATIVE (AFU_ORTHOLOGUE AFUA_2G08260)-RELATED"/>
    <property type="match status" value="1"/>
</dbReference>